<evidence type="ECO:0000256" key="1">
    <source>
        <dbReference type="SAM" id="Phobius"/>
    </source>
</evidence>
<dbReference type="AlphaFoldDB" id="A0A9P7F1Q2"/>
<feature type="signal peptide" evidence="2">
    <location>
        <begin position="1"/>
        <end position="21"/>
    </location>
</feature>
<keyword evidence="2" id="KW-0732">Signal</keyword>
<evidence type="ECO:0000313" key="4">
    <source>
        <dbReference type="Proteomes" id="UP000823399"/>
    </source>
</evidence>
<keyword evidence="1" id="KW-1133">Transmembrane helix</keyword>
<accession>A0A9P7F1Q2</accession>
<feature type="transmembrane region" description="Helical" evidence="1">
    <location>
        <begin position="90"/>
        <end position="108"/>
    </location>
</feature>
<dbReference type="GeneID" id="64700218"/>
<keyword evidence="4" id="KW-1185">Reference proteome</keyword>
<dbReference type="Proteomes" id="UP000823399">
    <property type="component" value="Unassembled WGS sequence"/>
</dbReference>
<dbReference type="EMBL" id="JABBWM010000044">
    <property type="protein sequence ID" value="KAG2103432.1"/>
    <property type="molecule type" value="Genomic_DNA"/>
</dbReference>
<organism evidence="3 4">
    <name type="scientific">Suillus discolor</name>
    <dbReference type="NCBI Taxonomy" id="1912936"/>
    <lineage>
        <taxon>Eukaryota</taxon>
        <taxon>Fungi</taxon>
        <taxon>Dikarya</taxon>
        <taxon>Basidiomycota</taxon>
        <taxon>Agaricomycotina</taxon>
        <taxon>Agaricomycetes</taxon>
        <taxon>Agaricomycetidae</taxon>
        <taxon>Boletales</taxon>
        <taxon>Suillineae</taxon>
        <taxon>Suillaceae</taxon>
        <taxon>Suillus</taxon>
    </lineage>
</organism>
<dbReference type="OrthoDB" id="2705149at2759"/>
<protein>
    <submittedName>
        <fullName evidence="3">Uncharacterized protein</fullName>
    </submittedName>
</protein>
<dbReference type="RefSeq" id="XP_041290526.1">
    <property type="nucleotide sequence ID" value="XM_041437959.1"/>
</dbReference>
<reference evidence="3" key="1">
    <citation type="journal article" date="2020" name="New Phytol.">
        <title>Comparative genomics reveals dynamic genome evolution in host specialist ectomycorrhizal fungi.</title>
        <authorList>
            <person name="Lofgren L.A."/>
            <person name="Nguyen N.H."/>
            <person name="Vilgalys R."/>
            <person name="Ruytinx J."/>
            <person name="Liao H.L."/>
            <person name="Branco S."/>
            <person name="Kuo A."/>
            <person name="LaButti K."/>
            <person name="Lipzen A."/>
            <person name="Andreopoulos W."/>
            <person name="Pangilinan J."/>
            <person name="Riley R."/>
            <person name="Hundley H."/>
            <person name="Na H."/>
            <person name="Barry K."/>
            <person name="Grigoriev I.V."/>
            <person name="Stajich J.E."/>
            <person name="Kennedy P.G."/>
        </authorList>
    </citation>
    <scope>NUCLEOTIDE SEQUENCE</scope>
    <source>
        <strain evidence="3">FC423</strain>
    </source>
</reference>
<evidence type="ECO:0000313" key="3">
    <source>
        <dbReference type="EMBL" id="KAG2103432.1"/>
    </source>
</evidence>
<name>A0A9P7F1Q2_9AGAM</name>
<gene>
    <name evidence="3" type="ORF">F5147DRAFT_705927</name>
</gene>
<comment type="caution">
    <text evidence="3">The sequence shown here is derived from an EMBL/GenBank/DDBJ whole genome shotgun (WGS) entry which is preliminary data.</text>
</comment>
<sequence>MMGTGLGAVLWSLSCVTSILTIKLTHQRQCELFDMTLDVIAVHTALTFTYAIIPCFIQRSPLIDHNSPSAYFPSNNDSISLVRLKSAGSLIYGSTYISLTIVPFPFLVQVSSLE</sequence>
<keyword evidence="1" id="KW-0812">Transmembrane</keyword>
<evidence type="ECO:0000256" key="2">
    <source>
        <dbReference type="SAM" id="SignalP"/>
    </source>
</evidence>
<proteinExistence type="predicted"/>
<feature type="chain" id="PRO_5040487806" evidence="2">
    <location>
        <begin position="22"/>
        <end position="114"/>
    </location>
</feature>
<feature type="transmembrane region" description="Helical" evidence="1">
    <location>
        <begin position="37"/>
        <end position="57"/>
    </location>
</feature>
<keyword evidence="1" id="KW-0472">Membrane</keyword>